<name>A0A9X2E749_9NOCA</name>
<gene>
    <name evidence="2" type="ORF">NDR86_13085</name>
</gene>
<proteinExistence type="predicted"/>
<evidence type="ECO:0000313" key="2">
    <source>
        <dbReference type="EMBL" id="MCM6774408.1"/>
    </source>
</evidence>
<feature type="region of interest" description="Disordered" evidence="1">
    <location>
        <begin position="218"/>
        <end position="244"/>
    </location>
</feature>
<dbReference type="EMBL" id="JAMRXG010000005">
    <property type="protein sequence ID" value="MCM6774408.1"/>
    <property type="molecule type" value="Genomic_DNA"/>
</dbReference>
<evidence type="ECO:0000256" key="1">
    <source>
        <dbReference type="SAM" id="MobiDB-lite"/>
    </source>
</evidence>
<protein>
    <submittedName>
        <fullName evidence="2">Uncharacterized protein</fullName>
    </submittedName>
</protein>
<organism evidence="2 3">
    <name type="scientific">Nocardia pulmonis</name>
    <dbReference type="NCBI Taxonomy" id="2951408"/>
    <lineage>
        <taxon>Bacteria</taxon>
        <taxon>Bacillati</taxon>
        <taxon>Actinomycetota</taxon>
        <taxon>Actinomycetes</taxon>
        <taxon>Mycobacteriales</taxon>
        <taxon>Nocardiaceae</taxon>
        <taxon>Nocardia</taxon>
    </lineage>
</organism>
<dbReference type="RefSeq" id="WP_251911964.1">
    <property type="nucleotide sequence ID" value="NZ_JAMRXG010000005.1"/>
</dbReference>
<comment type="caution">
    <text evidence="2">The sequence shown here is derived from an EMBL/GenBank/DDBJ whole genome shotgun (WGS) entry which is preliminary data.</text>
</comment>
<dbReference type="Proteomes" id="UP001139157">
    <property type="component" value="Unassembled WGS sequence"/>
</dbReference>
<evidence type="ECO:0000313" key="3">
    <source>
        <dbReference type="Proteomes" id="UP001139157"/>
    </source>
</evidence>
<dbReference type="AlphaFoldDB" id="A0A9X2E749"/>
<sequence>MEGNKSNTRSPLEAVHPTARRGEIAYAERRPQAMVGLCRTHPGWQIHDVSGSGKTGHCAIVQLAGWPFRIEVRVIEDDGEPPRVVDLRIYSPPGFGDIAITNADLKAIPLARLAAAAGSGFLTALREVENIPCRLAAPEQHTVVPMSPQKTPRRYGRPRKLTDEFLRQVAEYGREARRLGRPVLQHIAFSIEPDPKRQAQPETVRSWLVQARKKGILDPGELASNRRRPSAKPQACREDRSLAV</sequence>
<feature type="compositionally biased region" description="Basic and acidic residues" evidence="1">
    <location>
        <begin position="235"/>
        <end position="244"/>
    </location>
</feature>
<accession>A0A9X2E749</accession>
<keyword evidence="3" id="KW-1185">Reference proteome</keyword>
<reference evidence="2" key="1">
    <citation type="submission" date="2022-06" db="EMBL/GenBank/DDBJ databases">
        <title>Novel species in genus nocardia.</title>
        <authorList>
            <person name="Li F."/>
        </authorList>
    </citation>
    <scope>NUCLEOTIDE SEQUENCE</scope>
    <source>
        <strain evidence="2">CDC141</strain>
    </source>
</reference>